<keyword evidence="1" id="KW-1133">Transmembrane helix</keyword>
<dbReference type="AlphaFoldDB" id="A0A8J5F2F6"/>
<gene>
    <name evidence="2" type="ORF">ZIOFF_062743</name>
</gene>
<protein>
    <submittedName>
        <fullName evidence="2">Uncharacterized protein</fullName>
    </submittedName>
</protein>
<reference evidence="2 3" key="1">
    <citation type="submission" date="2020-08" db="EMBL/GenBank/DDBJ databases">
        <title>Plant Genome Project.</title>
        <authorList>
            <person name="Zhang R.-G."/>
        </authorList>
    </citation>
    <scope>NUCLEOTIDE SEQUENCE [LARGE SCALE GENOMIC DNA]</scope>
    <source>
        <tissue evidence="2">Rhizome</tissue>
    </source>
</reference>
<name>A0A8J5F2F6_ZINOF</name>
<evidence type="ECO:0000313" key="2">
    <source>
        <dbReference type="EMBL" id="KAG6479280.1"/>
    </source>
</evidence>
<organism evidence="2 3">
    <name type="scientific">Zingiber officinale</name>
    <name type="common">Ginger</name>
    <name type="synonym">Amomum zingiber</name>
    <dbReference type="NCBI Taxonomy" id="94328"/>
    <lineage>
        <taxon>Eukaryota</taxon>
        <taxon>Viridiplantae</taxon>
        <taxon>Streptophyta</taxon>
        <taxon>Embryophyta</taxon>
        <taxon>Tracheophyta</taxon>
        <taxon>Spermatophyta</taxon>
        <taxon>Magnoliopsida</taxon>
        <taxon>Liliopsida</taxon>
        <taxon>Zingiberales</taxon>
        <taxon>Zingiberaceae</taxon>
        <taxon>Zingiber</taxon>
    </lineage>
</organism>
<evidence type="ECO:0000313" key="3">
    <source>
        <dbReference type="Proteomes" id="UP000734854"/>
    </source>
</evidence>
<dbReference type="EMBL" id="JACMSC010000017">
    <property type="protein sequence ID" value="KAG6479280.1"/>
    <property type="molecule type" value="Genomic_DNA"/>
</dbReference>
<feature type="transmembrane region" description="Helical" evidence="1">
    <location>
        <begin position="20"/>
        <end position="40"/>
    </location>
</feature>
<keyword evidence="1" id="KW-0472">Membrane</keyword>
<dbReference type="Proteomes" id="UP000734854">
    <property type="component" value="Unassembled WGS sequence"/>
</dbReference>
<accession>A0A8J5F2F6</accession>
<evidence type="ECO:0000256" key="1">
    <source>
        <dbReference type="SAM" id="Phobius"/>
    </source>
</evidence>
<keyword evidence="3" id="KW-1185">Reference proteome</keyword>
<sequence length="115" mass="12856">MGLGQLPTTSKVKLGIAEVTLVPIHVVAGVLILVLYYLIFRICTLFSPLSRENGQVDYAHMTGWRRAVVVRLSKFCCNEISSSASLGWSHQDWSAAMKVNVGVRKKEYSKKMEKI</sequence>
<keyword evidence="1" id="KW-0812">Transmembrane</keyword>
<proteinExistence type="predicted"/>
<comment type="caution">
    <text evidence="2">The sequence shown here is derived from an EMBL/GenBank/DDBJ whole genome shotgun (WGS) entry which is preliminary data.</text>
</comment>